<organism evidence="2 3">
    <name type="scientific">Micromonospora echinospora</name>
    <name type="common">Micromonospora purpurea</name>
    <dbReference type="NCBI Taxonomy" id="1877"/>
    <lineage>
        <taxon>Bacteria</taxon>
        <taxon>Bacillati</taxon>
        <taxon>Actinomycetota</taxon>
        <taxon>Actinomycetes</taxon>
        <taxon>Micromonosporales</taxon>
        <taxon>Micromonosporaceae</taxon>
        <taxon>Micromonospora</taxon>
    </lineage>
</organism>
<dbReference type="InParanoid" id="A0A1C4VL60"/>
<feature type="transmembrane region" description="Helical" evidence="1">
    <location>
        <begin position="47"/>
        <end position="75"/>
    </location>
</feature>
<name>A0A1C4VL60_MICEC</name>
<dbReference type="AlphaFoldDB" id="A0A1C4VL60"/>
<gene>
    <name evidence="2" type="ORF">GA0070618_1354</name>
</gene>
<sequence>MRQKKALPLRHTRAYRLLVWAFRCHPVALVLGGLTMTSTLVDVPALTAALAGCTVAVMLPGVVLALTGMIMLYAGGLMPQDLTRRQAMAGMLWRDVVKPLTRP</sequence>
<evidence type="ECO:0000313" key="2">
    <source>
        <dbReference type="EMBL" id="SCE84678.1"/>
    </source>
</evidence>
<accession>A0A1C4VL60</accession>
<dbReference type="EMBL" id="LT607413">
    <property type="protein sequence ID" value="SCE84678.1"/>
    <property type="molecule type" value="Genomic_DNA"/>
</dbReference>
<keyword evidence="3" id="KW-1185">Reference proteome</keyword>
<proteinExistence type="predicted"/>
<evidence type="ECO:0000313" key="3">
    <source>
        <dbReference type="Proteomes" id="UP000198253"/>
    </source>
</evidence>
<keyword evidence="1" id="KW-1133">Transmembrane helix</keyword>
<keyword evidence="1" id="KW-0812">Transmembrane</keyword>
<keyword evidence="1" id="KW-0472">Membrane</keyword>
<protein>
    <submittedName>
        <fullName evidence="2">Uncharacterized protein</fullName>
    </submittedName>
</protein>
<reference evidence="3" key="1">
    <citation type="submission" date="2016-06" db="EMBL/GenBank/DDBJ databases">
        <authorList>
            <person name="Varghese N."/>
            <person name="Submissions Spin"/>
        </authorList>
    </citation>
    <scope>NUCLEOTIDE SEQUENCE [LARGE SCALE GENOMIC DNA]</scope>
    <source>
        <strain evidence="3">DSM 43816</strain>
    </source>
</reference>
<dbReference type="OrthoDB" id="9952341at2"/>
<evidence type="ECO:0000256" key="1">
    <source>
        <dbReference type="SAM" id="Phobius"/>
    </source>
</evidence>
<feature type="transmembrane region" description="Helical" evidence="1">
    <location>
        <begin position="20"/>
        <end position="41"/>
    </location>
</feature>
<dbReference type="RefSeq" id="WP_143740507.1">
    <property type="nucleotide sequence ID" value="NZ_LT607413.1"/>
</dbReference>
<dbReference type="Proteomes" id="UP000198253">
    <property type="component" value="Chromosome I"/>
</dbReference>